<reference evidence="2" key="1">
    <citation type="journal article" date="2020" name="Stud. Mycol.">
        <title>101 Dothideomycetes genomes: a test case for predicting lifestyles and emergence of pathogens.</title>
        <authorList>
            <person name="Haridas S."/>
            <person name="Albert R."/>
            <person name="Binder M."/>
            <person name="Bloem J."/>
            <person name="Labutti K."/>
            <person name="Salamov A."/>
            <person name="Andreopoulos B."/>
            <person name="Baker S."/>
            <person name="Barry K."/>
            <person name="Bills G."/>
            <person name="Bluhm B."/>
            <person name="Cannon C."/>
            <person name="Castanera R."/>
            <person name="Culley D."/>
            <person name="Daum C."/>
            <person name="Ezra D."/>
            <person name="Gonzalez J."/>
            <person name="Henrissat B."/>
            <person name="Kuo A."/>
            <person name="Liang C."/>
            <person name="Lipzen A."/>
            <person name="Lutzoni F."/>
            <person name="Magnuson J."/>
            <person name="Mondo S."/>
            <person name="Nolan M."/>
            <person name="Ohm R."/>
            <person name="Pangilinan J."/>
            <person name="Park H.-J."/>
            <person name="Ramirez L."/>
            <person name="Alfaro M."/>
            <person name="Sun H."/>
            <person name="Tritt A."/>
            <person name="Yoshinaga Y."/>
            <person name="Zwiers L.-H."/>
            <person name="Turgeon B."/>
            <person name="Goodwin S."/>
            <person name="Spatafora J."/>
            <person name="Crous P."/>
            <person name="Grigoriev I."/>
        </authorList>
    </citation>
    <scope>NUCLEOTIDE SEQUENCE</scope>
    <source>
        <strain evidence="2">CBS 183.55</strain>
    </source>
</reference>
<evidence type="ECO:0000313" key="3">
    <source>
        <dbReference type="Proteomes" id="UP000800082"/>
    </source>
</evidence>
<evidence type="ECO:0000313" key="2">
    <source>
        <dbReference type="EMBL" id="KAF1931930.1"/>
    </source>
</evidence>
<dbReference type="OrthoDB" id="3800750at2759"/>
<dbReference type="Proteomes" id="UP000800082">
    <property type="component" value="Unassembled WGS sequence"/>
</dbReference>
<sequence>MSISAAADRRNFSVYRGPPQGGTPEDMQTPPRANTAEEFHDRRSARQRLNAKPARIYHDMVRQTRLSDEKHVQKLIAFVDRSQHPYIGVGTHCGYNYRLEQITGLLVVSEENIWHDDPHECAHGYIVGIDIPDGWRLTNDTSVESVRRRAGRKRKNRSSEESYFSASSSSSEDSTFDPENKYGFAFMQLGKAMNISASDFENAKVQAEEESNMRWEYSGYVVGVTTNGPDGRQPGTPGKVWLLYYFNPQDKLTGCVFHLDKSSEWGYLLGQECGNGDSERRGGFKIANSFAELRPDFQWNIDKYFDRVYDMTPAQIFKDHTLGSFIARQPLNA</sequence>
<name>A0A6A5RX58_9PLEO</name>
<feature type="compositionally biased region" description="Low complexity" evidence="1">
    <location>
        <begin position="161"/>
        <end position="173"/>
    </location>
</feature>
<feature type="region of interest" description="Disordered" evidence="1">
    <location>
        <begin position="1"/>
        <end position="50"/>
    </location>
</feature>
<dbReference type="GeneID" id="54347976"/>
<organism evidence="2 3">
    <name type="scientific">Didymella exigua CBS 183.55</name>
    <dbReference type="NCBI Taxonomy" id="1150837"/>
    <lineage>
        <taxon>Eukaryota</taxon>
        <taxon>Fungi</taxon>
        <taxon>Dikarya</taxon>
        <taxon>Ascomycota</taxon>
        <taxon>Pezizomycotina</taxon>
        <taxon>Dothideomycetes</taxon>
        <taxon>Pleosporomycetidae</taxon>
        <taxon>Pleosporales</taxon>
        <taxon>Pleosporineae</taxon>
        <taxon>Didymellaceae</taxon>
        <taxon>Didymella</taxon>
    </lineage>
</organism>
<keyword evidence="3" id="KW-1185">Reference proteome</keyword>
<dbReference type="EMBL" id="ML978960">
    <property type="protein sequence ID" value="KAF1931930.1"/>
    <property type="molecule type" value="Genomic_DNA"/>
</dbReference>
<dbReference type="AlphaFoldDB" id="A0A6A5RX58"/>
<feature type="compositionally biased region" description="Basic and acidic residues" evidence="1">
    <location>
        <begin position="35"/>
        <end position="44"/>
    </location>
</feature>
<protein>
    <submittedName>
        <fullName evidence="2">Uncharacterized protein</fullName>
    </submittedName>
</protein>
<feature type="region of interest" description="Disordered" evidence="1">
    <location>
        <begin position="148"/>
        <end position="175"/>
    </location>
</feature>
<accession>A0A6A5RX58</accession>
<gene>
    <name evidence="2" type="ORF">M421DRAFT_406301</name>
</gene>
<proteinExistence type="predicted"/>
<evidence type="ECO:0000256" key="1">
    <source>
        <dbReference type="SAM" id="MobiDB-lite"/>
    </source>
</evidence>
<dbReference type="RefSeq" id="XP_033452178.1">
    <property type="nucleotide sequence ID" value="XM_033590312.1"/>
</dbReference>